<proteinExistence type="predicted"/>
<gene>
    <name evidence="2" type="ORF">Hs30E_15660</name>
</gene>
<evidence type="ECO:0008006" key="4">
    <source>
        <dbReference type="Google" id="ProtNLM"/>
    </source>
</evidence>
<evidence type="ECO:0000256" key="1">
    <source>
        <dbReference type="SAM" id="Coils"/>
    </source>
</evidence>
<dbReference type="Proteomes" id="UP000480303">
    <property type="component" value="Unassembled WGS sequence"/>
</dbReference>
<name>A0A6A0BEA4_9LACT</name>
<feature type="coiled-coil region" evidence="1">
    <location>
        <begin position="21"/>
        <end position="48"/>
    </location>
</feature>
<evidence type="ECO:0000313" key="2">
    <source>
        <dbReference type="EMBL" id="GFH43015.1"/>
    </source>
</evidence>
<keyword evidence="3" id="KW-1185">Reference proteome</keyword>
<reference evidence="2 3" key="1">
    <citation type="submission" date="2020-02" db="EMBL/GenBank/DDBJ databases">
        <title>Draft genome sequence of Lactococcus sp. Hs30E4-3.</title>
        <authorList>
            <person name="Noda S."/>
            <person name="Yuki M."/>
            <person name="Ohkuma M."/>
        </authorList>
    </citation>
    <scope>NUCLEOTIDE SEQUENCE [LARGE SCALE GENOMIC DNA]</scope>
    <source>
        <strain evidence="2 3">Hs30E4-3</strain>
    </source>
</reference>
<sequence length="101" mass="12051">MIEVDKAEWSERNFETLKEMFANKQRELIAANKKIEELTKEVNELKKPLAVYPNDFTKSELWHKPKTENNRLLDILFKRNPDTTVRVTISEALEYLKKEIE</sequence>
<dbReference type="RefSeq" id="WP_172209456.1">
    <property type="nucleotide sequence ID" value="NZ_BLLI01000052.1"/>
</dbReference>
<evidence type="ECO:0000313" key="3">
    <source>
        <dbReference type="Proteomes" id="UP000480303"/>
    </source>
</evidence>
<dbReference type="AlphaFoldDB" id="A0A6A0BEA4"/>
<accession>A0A6A0BEA4</accession>
<dbReference type="EMBL" id="BLLI01000052">
    <property type="protein sequence ID" value="GFH43015.1"/>
    <property type="molecule type" value="Genomic_DNA"/>
</dbReference>
<comment type="caution">
    <text evidence="2">The sequence shown here is derived from an EMBL/GenBank/DDBJ whole genome shotgun (WGS) entry which is preliminary data.</text>
</comment>
<protein>
    <recommendedName>
        <fullName evidence="4">Phage protein</fullName>
    </recommendedName>
</protein>
<keyword evidence="1" id="KW-0175">Coiled coil</keyword>
<organism evidence="2 3">
    <name type="scientific">Pseudolactococcus hodotermopsidis</name>
    <dbReference type="NCBI Taxonomy" id="2709157"/>
    <lineage>
        <taxon>Bacteria</taxon>
        <taxon>Bacillati</taxon>
        <taxon>Bacillota</taxon>
        <taxon>Bacilli</taxon>
        <taxon>Lactobacillales</taxon>
        <taxon>Streptococcaceae</taxon>
        <taxon>Pseudolactococcus</taxon>
    </lineage>
</organism>